<accession>A0A450SW71</accession>
<dbReference type="AlphaFoldDB" id="A0A450SW71"/>
<dbReference type="EMBL" id="CAADEZ010000218">
    <property type="protein sequence ID" value="VFJ58575.1"/>
    <property type="molecule type" value="Genomic_DNA"/>
</dbReference>
<keyword evidence="4 13" id="KW-0813">Transport</keyword>
<evidence type="ECO:0000256" key="5">
    <source>
        <dbReference type="ARBA" id="ARBA00022475"/>
    </source>
</evidence>
<keyword evidence="5" id="KW-1003">Cell membrane</keyword>
<keyword evidence="8" id="KW-0864">Zinc transport</keyword>
<evidence type="ECO:0000256" key="11">
    <source>
        <dbReference type="ARBA" id="ARBA00023136"/>
    </source>
</evidence>
<dbReference type="PANTHER" id="PTHR30477:SF23">
    <property type="entry name" value="HIGH-AFFINITY ZINC UPTAKE SYSTEM MEMBRANE PROTEIN ZNUB"/>
    <property type="match status" value="1"/>
</dbReference>
<evidence type="ECO:0000256" key="2">
    <source>
        <dbReference type="ARBA" id="ARBA00004651"/>
    </source>
</evidence>
<dbReference type="GO" id="GO:0006829">
    <property type="term" value="P:zinc ion transport"/>
    <property type="evidence" value="ECO:0007669"/>
    <property type="project" value="UniProtKB-KW"/>
</dbReference>
<keyword evidence="9 14" id="KW-1133">Transmembrane helix</keyword>
<dbReference type="SUPFAM" id="SSF81345">
    <property type="entry name" value="ABC transporter involved in vitamin B12 uptake, BtuC"/>
    <property type="match status" value="1"/>
</dbReference>
<feature type="transmembrane region" description="Helical" evidence="14">
    <location>
        <begin position="170"/>
        <end position="198"/>
    </location>
</feature>
<gene>
    <name evidence="16" type="ORF">BECKFM1743A_GA0114220_102187</name>
    <name evidence="17" type="ORF">BECKFM1743B_GA0114221_101937</name>
    <name evidence="15" type="ORF">BECKFM1743C_GA0114222_102191</name>
</gene>
<feature type="transmembrane region" description="Helical" evidence="14">
    <location>
        <begin position="86"/>
        <end position="107"/>
    </location>
</feature>
<evidence type="ECO:0000256" key="1">
    <source>
        <dbReference type="ARBA" id="ARBA00002313"/>
    </source>
</evidence>
<evidence type="ECO:0000256" key="13">
    <source>
        <dbReference type="RuleBase" id="RU003943"/>
    </source>
</evidence>
<keyword evidence="10" id="KW-0406">Ion transport</keyword>
<evidence type="ECO:0000256" key="9">
    <source>
        <dbReference type="ARBA" id="ARBA00022989"/>
    </source>
</evidence>
<keyword evidence="7" id="KW-0862">Zinc</keyword>
<comment type="similarity">
    <text evidence="3 13">Belongs to the ABC-3 integral membrane protein family.</text>
</comment>
<dbReference type="InterPro" id="IPR037294">
    <property type="entry name" value="ABC_BtuC-like"/>
</dbReference>
<evidence type="ECO:0000313" key="16">
    <source>
        <dbReference type="EMBL" id="VFJ58575.1"/>
    </source>
</evidence>
<feature type="transmembrane region" description="Helical" evidence="14">
    <location>
        <begin position="6"/>
        <end position="28"/>
    </location>
</feature>
<dbReference type="InterPro" id="IPR001626">
    <property type="entry name" value="ABC_TroCD"/>
</dbReference>
<feature type="transmembrane region" description="Helical" evidence="14">
    <location>
        <begin position="58"/>
        <end position="74"/>
    </location>
</feature>
<evidence type="ECO:0000256" key="12">
    <source>
        <dbReference type="ARBA" id="ARBA00040080"/>
    </source>
</evidence>
<evidence type="ECO:0000313" key="15">
    <source>
        <dbReference type="EMBL" id="VFJ58216.1"/>
    </source>
</evidence>
<dbReference type="GO" id="GO:0055085">
    <property type="term" value="P:transmembrane transport"/>
    <property type="evidence" value="ECO:0007669"/>
    <property type="project" value="InterPro"/>
</dbReference>
<dbReference type="GO" id="GO:0043190">
    <property type="term" value="C:ATP-binding cassette (ABC) transporter complex"/>
    <property type="evidence" value="ECO:0007669"/>
    <property type="project" value="InterPro"/>
</dbReference>
<evidence type="ECO:0000256" key="8">
    <source>
        <dbReference type="ARBA" id="ARBA00022906"/>
    </source>
</evidence>
<feature type="transmembrane region" description="Helical" evidence="14">
    <location>
        <begin position="213"/>
        <end position="231"/>
    </location>
</feature>
<keyword evidence="11 14" id="KW-0472">Membrane</keyword>
<dbReference type="Gene3D" id="1.10.3470.10">
    <property type="entry name" value="ABC transporter involved in vitamin B12 uptake, BtuC"/>
    <property type="match status" value="1"/>
</dbReference>
<reference evidence="15" key="1">
    <citation type="submission" date="2019-02" db="EMBL/GenBank/DDBJ databases">
        <authorList>
            <person name="Gruber-Vodicka R. H."/>
            <person name="Seah K. B. B."/>
        </authorList>
    </citation>
    <scope>NUCLEOTIDE SEQUENCE</scope>
    <source>
        <strain evidence="16">BECK_BZ163</strain>
        <strain evidence="17">BECK_BZ164</strain>
        <strain evidence="15">BECK_BZ165</strain>
    </source>
</reference>
<feature type="transmembrane region" description="Helical" evidence="14">
    <location>
        <begin position="127"/>
        <end position="149"/>
    </location>
</feature>
<name>A0A450SW71_9GAMM</name>
<evidence type="ECO:0000256" key="4">
    <source>
        <dbReference type="ARBA" id="ARBA00022448"/>
    </source>
</evidence>
<keyword evidence="6 13" id="KW-0812">Transmembrane</keyword>
<organism evidence="15">
    <name type="scientific">Candidatus Kentrum sp. FM</name>
    <dbReference type="NCBI Taxonomy" id="2126340"/>
    <lineage>
        <taxon>Bacteria</taxon>
        <taxon>Pseudomonadati</taxon>
        <taxon>Pseudomonadota</taxon>
        <taxon>Gammaproteobacteria</taxon>
        <taxon>Candidatus Kentrum</taxon>
    </lineage>
</organism>
<feature type="transmembrane region" description="Helical" evidence="14">
    <location>
        <begin position="243"/>
        <end position="266"/>
    </location>
</feature>
<evidence type="ECO:0000256" key="7">
    <source>
        <dbReference type="ARBA" id="ARBA00022833"/>
    </source>
</evidence>
<evidence type="ECO:0000256" key="10">
    <source>
        <dbReference type="ARBA" id="ARBA00023065"/>
    </source>
</evidence>
<dbReference type="Pfam" id="PF00950">
    <property type="entry name" value="ABC-3"/>
    <property type="match status" value="1"/>
</dbReference>
<dbReference type="EMBL" id="CAADFL010000193">
    <property type="protein sequence ID" value="VFK11560.1"/>
    <property type="molecule type" value="Genomic_DNA"/>
</dbReference>
<dbReference type="CDD" id="cd06550">
    <property type="entry name" value="TM_ABC_iron-siderophores_like"/>
    <property type="match status" value="1"/>
</dbReference>
<comment type="subcellular location">
    <subcellularLocation>
        <location evidence="2 13">Cell membrane</location>
        <topology evidence="2 13">Multi-pass membrane protein</topology>
    </subcellularLocation>
</comment>
<dbReference type="PANTHER" id="PTHR30477">
    <property type="entry name" value="ABC-TRANSPORTER METAL-BINDING PROTEIN"/>
    <property type="match status" value="1"/>
</dbReference>
<evidence type="ECO:0000256" key="14">
    <source>
        <dbReference type="SAM" id="Phobius"/>
    </source>
</evidence>
<feature type="transmembrane region" description="Helical" evidence="14">
    <location>
        <begin position="33"/>
        <end position="52"/>
    </location>
</feature>
<evidence type="ECO:0000313" key="17">
    <source>
        <dbReference type="EMBL" id="VFK11560.1"/>
    </source>
</evidence>
<evidence type="ECO:0000256" key="3">
    <source>
        <dbReference type="ARBA" id="ARBA00008034"/>
    </source>
</evidence>
<comment type="function">
    <text evidence="1">Involved in the high-affinity zinc uptake transport system.</text>
</comment>
<sequence length="269" mass="28000">MDDFFIRALLGGVGIAVVAGPLGCVVVWRRMAYFGAALSHSALLGVALGFLAGVSTDVGILVFCLIFAGLLSLLERQRLLASDTLLGILAHGSLALGLIALASMEALRIDLNAYLFGDVLAITRRDLYLIYALAILVLGVLLAIWRPLLSATVQEDLAAVEGVPVERVRLMFVLLMACVIAIGMKVVGVLLIVSLLIIPPAAARYLAATPERMAIIAALLGGGAAVGGLAASLRWDIPTGPAIVVVAALLFVLVAVIRSVTAYAGLLRP</sequence>
<dbReference type="GO" id="GO:0010043">
    <property type="term" value="P:response to zinc ion"/>
    <property type="evidence" value="ECO:0007669"/>
    <property type="project" value="TreeGrafter"/>
</dbReference>
<dbReference type="EMBL" id="CAADFA010000219">
    <property type="protein sequence ID" value="VFJ58216.1"/>
    <property type="molecule type" value="Genomic_DNA"/>
</dbReference>
<protein>
    <recommendedName>
        <fullName evidence="12">High-affinity zinc uptake system membrane protein ZnuB</fullName>
    </recommendedName>
</protein>
<proteinExistence type="inferred from homology"/>
<evidence type="ECO:0000256" key="6">
    <source>
        <dbReference type="ARBA" id="ARBA00022692"/>
    </source>
</evidence>